<dbReference type="GO" id="GO:0003700">
    <property type="term" value="F:DNA-binding transcription factor activity"/>
    <property type="evidence" value="ECO:0007669"/>
    <property type="project" value="InterPro"/>
</dbReference>
<evidence type="ECO:0000256" key="3">
    <source>
        <dbReference type="ARBA" id="ARBA00023163"/>
    </source>
</evidence>
<dbReference type="PROSITE" id="PS00552">
    <property type="entry name" value="HTH_MERR_1"/>
    <property type="match status" value="1"/>
</dbReference>
<dbReference type="PANTHER" id="PTHR30204:SF94">
    <property type="entry name" value="HEAVY METAL-DEPENDENT TRANSCRIPTIONAL REGULATOR HI_0293-RELATED"/>
    <property type="match status" value="1"/>
</dbReference>
<dbReference type="OrthoDB" id="9802944at2"/>
<dbReference type="InterPro" id="IPR009061">
    <property type="entry name" value="DNA-bd_dom_put_sf"/>
</dbReference>
<dbReference type="Pfam" id="PF00376">
    <property type="entry name" value="MerR"/>
    <property type="match status" value="1"/>
</dbReference>
<reference evidence="5 6" key="1">
    <citation type="journal article" date="2014" name="Genome Announc.">
        <title>Genome Sequence of Afipia felis Strain 76713, Isolated in Hospital Water Using an Amoeba Co-Culture Procedure.</title>
        <authorList>
            <person name="Benamar S."/>
            <person name="La Scola B."/>
            <person name="Croce O."/>
        </authorList>
    </citation>
    <scope>NUCLEOTIDE SEQUENCE [LARGE SCALE GENOMIC DNA]</scope>
    <source>
        <strain evidence="5 6">76713</strain>
    </source>
</reference>
<evidence type="ECO:0000313" key="6">
    <source>
        <dbReference type="Proteomes" id="UP000035762"/>
    </source>
</evidence>
<keyword evidence="2" id="KW-0238">DNA-binding</keyword>
<dbReference type="PROSITE" id="PS50937">
    <property type="entry name" value="HTH_MERR_2"/>
    <property type="match status" value="1"/>
</dbReference>
<evidence type="ECO:0000259" key="4">
    <source>
        <dbReference type="PROSITE" id="PS50937"/>
    </source>
</evidence>
<dbReference type="GO" id="GO:0003677">
    <property type="term" value="F:DNA binding"/>
    <property type="evidence" value="ECO:0007669"/>
    <property type="project" value="UniProtKB-KW"/>
</dbReference>
<dbReference type="Pfam" id="PF09278">
    <property type="entry name" value="MerR-DNA-bind"/>
    <property type="match status" value="1"/>
</dbReference>
<sequence>MFTIGKLATLTSVSNDTLRYYEQEGLVEPAGKSPAGYRLYDKDSARRIRFIKQAQNCGFTLAEIRDLLVLRGRDKACCGDVRTRAVEKKLQIESKIRAMKAMSTALDQLITDCANETQPVNECTIIAALERATVKAPVH</sequence>
<dbReference type="Proteomes" id="UP000035762">
    <property type="component" value="Unassembled WGS sequence"/>
</dbReference>
<proteinExistence type="predicted"/>
<dbReference type="Gene3D" id="1.10.1660.10">
    <property type="match status" value="1"/>
</dbReference>
<dbReference type="STRING" id="1035.BN961_03625"/>
<organism evidence="5 6">
    <name type="scientific">Afipia felis</name>
    <name type="common">Cat scratch disease bacillus</name>
    <dbReference type="NCBI Taxonomy" id="1035"/>
    <lineage>
        <taxon>Bacteria</taxon>
        <taxon>Pseudomonadati</taxon>
        <taxon>Pseudomonadota</taxon>
        <taxon>Alphaproteobacteria</taxon>
        <taxon>Hyphomicrobiales</taxon>
        <taxon>Nitrobacteraceae</taxon>
        <taxon>Afipia</taxon>
    </lineage>
</organism>
<dbReference type="InterPro" id="IPR047057">
    <property type="entry name" value="MerR_fam"/>
</dbReference>
<name>A0A090N8K4_AFIFE</name>
<dbReference type="PANTHER" id="PTHR30204">
    <property type="entry name" value="REDOX-CYCLING DRUG-SENSING TRANSCRIPTIONAL ACTIVATOR SOXR"/>
    <property type="match status" value="1"/>
</dbReference>
<protein>
    <submittedName>
        <fullName evidence="5">Copper export regulator</fullName>
    </submittedName>
</protein>
<dbReference type="PRINTS" id="PR00040">
    <property type="entry name" value="HTHMERR"/>
</dbReference>
<evidence type="ECO:0000313" key="5">
    <source>
        <dbReference type="EMBL" id="CEG10188.1"/>
    </source>
</evidence>
<dbReference type="EMBL" id="CCAZ020000002">
    <property type="protein sequence ID" value="CEG10188.1"/>
    <property type="molecule type" value="Genomic_DNA"/>
</dbReference>
<evidence type="ECO:0000256" key="1">
    <source>
        <dbReference type="ARBA" id="ARBA00023015"/>
    </source>
</evidence>
<dbReference type="InterPro" id="IPR015358">
    <property type="entry name" value="Tscrpt_reg_MerR_DNA-bd"/>
</dbReference>
<evidence type="ECO:0000256" key="2">
    <source>
        <dbReference type="ARBA" id="ARBA00023125"/>
    </source>
</evidence>
<dbReference type="InterPro" id="IPR000551">
    <property type="entry name" value="MerR-type_HTH_dom"/>
</dbReference>
<dbReference type="SUPFAM" id="SSF46955">
    <property type="entry name" value="Putative DNA-binding domain"/>
    <property type="match status" value="1"/>
</dbReference>
<dbReference type="SMART" id="SM00422">
    <property type="entry name" value="HTH_MERR"/>
    <property type="match status" value="1"/>
</dbReference>
<feature type="domain" description="HTH merR-type" evidence="4">
    <location>
        <begin position="1"/>
        <end position="70"/>
    </location>
</feature>
<keyword evidence="6" id="KW-1185">Reference proteome</keyword>
<keyword evidence="1" id="KW-0805">Transcription regulation</keyword>
<keyword evidence="3" id="KW-0804">Transcription</keyword>
<gene>
    <name evidence="5" type="primary">hmrR</name>
    <name evidence="5" type="ORF">BN961_03625</name>
</gene>
<dbReference type="RefSeq" id="WP_048757818.1">
    <property type="nucleotide sequence ID" value="NZ_CCAZ020000002.1"/>
</dbReference>
<accession>A0A090N8K4</accession>
<comment type="caution">
    <text evidence="5">The sequence shown here is derived from an EMBL/GenBank/DDBJ whole genome shotgun (WGS) entry which is preliminary data.</text>
</comment>
<dbReference type="CDD" id="cd04770">
    <property type="entry name" value="HTH_HMRTR"/>
    <property type="match status" value="1"/>
</dbReference>
<dbReference type="AlphaFoldDB" id="A0A090N8K4"/>